<evidence type="ECO:0008006" key="3">
    <source>
        <dbReference type="Google" id="ProtNLM"/>
    </source>
</evidence>
<reference evidence="1 2" key="1">
    <citation type="submission" date="2024-02" db="EMBL/GenBank/DDBJ databases">
        <title>Marinospirillum sp. MEB 164 isolated from Lonar lake sediment.</title>
        <authorList>
            <person name="Joshi A."/>
            <person name="Thite S."/>
        </authorList>
    </citation>
    <scope>NUCLEOTIDE SEQUENCE [LARGE SCALE GENOMIC DNA]</scope>
    <source>
        <strain evidence="1 2">MEB164</strain>
    </source>
</reference>
<comment type="caution">
    <text evidence="1">The sequence shown here is derived from an EMBL/GenBank/DDBJ whole genome shotgun (WGS) entry which is preliminary data.</text>
</comment>
<keyword evidence="2" id="KW-1185">Reference proteome</keyword>
<dbReference type="RefSeq" id="WP_405338964.1">
    <property type="nucleotide sequence ID" value="NZ_JBANFI010000004.1"/>
</dbReference>
<accession>A0ABW8PX22</accession>
<dbReference type="Proteomes" id="UP001621714">
    <property type="component" value="Unassembled WGS sequence"/>
</dbReference>
<organism evidence="1 2">
    <name type="scientific">Marinospirillum alkalitolerans</name>
    <dbReference type="NCBI Taxonomy" id="3123374"/>
    <lineage>
        <taxon>Bacteria</taxon>
        <taxon>Pseudomonadati</taxon>
        <taxon>Pseudomonadota</taxon>
        <taxon>Gammaproteobacteria</taxon>
        <taxon>Oceanospirillales</taxon>
        <taxon>Oceanospirillaceae</taxon>
        <taxon>Marinospirillum</taxon>
    </lineage>
</organism>
<dbReference type="EMBL" id="JBANFI010000004">
    <property type="protein sequence ID" value="MFK7160847.1"/>
    <property type="molecule type" value="Genomic_DNA"/>
</dbReference>
<evidence type="ECO:0000313" key="2">
    <source>
        <dbReference type="Proteomes" id="UP001621714"/>
    </source>
</evidence>
<gene>
    <name evidence="1" type="ORF">V6U78_07345</name>
</gene>
<proteinExistence type="predicted"/>
<name>A0ABW8PX22_9GAMM</name>
<evidence type="ECO:0000313" key="1">
    <source>
        <dbReference type="EMBL" id="MFK7160847.1"/>
    </source>
</evidence>
<protein>
    <recommendedName>
        <fullName evidence="3">Replication initiation factor</fullName>
    </recommendedName>
</protein>
<sequence>MLHLWDRTSLDSLFTENPIDGRGAIMLSSRGQVDTSSMKILASTVDTIRQLYVGIINPDRLSALEQAYKGHDNYVADDGTLYAVGGAMQGGYKYRIQSNDIGVIVMIKHRYHDPDAKAPHVKIELSPKLIQSLDPLEIQHYMDDLASYWLDDPQPTGCAVHMATDIQGWQPPHDLLNRFVCRSKRIASNSGISDFSIESGQIATTYNYGQSMLFGTARSMQCAIYNKTAEALHRDKLDFWEAIWKRLGGDDPFTSAYDPEKPVWRVEIRLHQSVIREFASGTLDDTSRFNWLNTRTGELIGTNPELNRFIDIVPHLSGLWRKSMMSFRLDLDKGKLIDPFWQRLLQDPLYFDTEETLDYKRLKKTPGQGSEKNIGLALGNLLSLYARNSFTSAYALHCLAQCGIWHEIQAYYESRGIGLAELKELIKQKLTQRRLLGRV</sequence>